<proteinExistence type="predicted"/>
<dbReference type="InterPro" id="IPR036770">
    <property type="entry name" value="Ankyrin_rpt-contain_sf"/>
</dbReference>
<dbReference type="EMBL" id="HBGE01011552">
    <property type="protein sequence ID" value="CAD9099783.1"/>
    <property type="molecule type" value="Transcribed_RNA"/>
</dbReference>
<dbReference type="InterPro" id="IPR002110">
    <property type="entry name" value="Ankyrin_rpt"/>
</dbReference>
<feature type="compositionally biased region" description="Low complexity" evidence="1">
    <location>
        <begin position="466"/>
        <end position="487"/>
    </location>
</feature>
<evidence type="ECO:0000313" key="2">
    <source>
        <dbReference type="EMBL" id="CAD9099783.1"/>
    </source>
</evidence>
<sequence>MGALRAALAIGARTWRVDDDGEDDSNPFGEALERQEAEAVTALLPTGPSPPPLLRESAEDSPLGPNFVRALELLSPERAVPISRALAPAVEAAASEQGVQIPLWLCLQLGLAARAERMLAEGAEVGAEEAAGAIKRALFNQHEGVANPNAPLDAVKARCSEERWGVLRKGASTALLHLELHQAHNFERDPDIQLCRKLLRDFGADPSALSGSLAPEFSELAKVTSNGENLSPLMLLAANCYISPGAAKEAAELLIQFKADPNQPDEDGDTALFWALLQQQAYVAEVLVRSGGCLADACLDRLQAWSHPKHLQPLAAALAPQLQTARSGQEENEWPPWMQVQFGLSLAKEAADTADADESLPEIFEALILASYCGGSPGPIEASLGERLGQERCQQLRTEAAGALLGREVVGAFAGKWPLDTAWVDQLLDLGADVNMLLDLGDSTVSEDDFGDAEGSSNQSDDEFEGGSSVNEGGSGSSDGAVGASPQ</sequence>
<dbReference type="AlphaFoldDB" id="A0A7S1LC47"/>
<name>A0A7S1LC47_ALECA</name>
<organism evidence="2">
    <name type="scientific">Alexandrium catenella</name>
    <name type="common">Red tide dinoflagellate</name>
    <name type="synonym">Gonyaulax catenella</name>
    <dbReference type="NCBI Taxonomy" id="2925"/>
    <lineage>
        <taxon>Eukaryota</taxon>
        <taxon>Sar</taxon>
        <taxon>Alveolata</taxon>
        <taxon>Dinophyceae</taxon>
        <taxon>Gonyaulacales</taxon>
        <taxon>Pyrocystaceae</taxon>
        <taxon>Alexandrium</taxon>
    </lineage>
</organism>
<feature type="region of interest" description="Disordered" evidence="1">
    <location>
        <begin position="445"/>
        <end position="487"/>
    </location>
</feature>
<dbReference type="Gene3D" id="1.25.40.20">
    <property type="entry name" value="Ankyrin repeat-containing domain"/>
    <property type="match status" value="1"/>
</dbReference>
<gene>
    <name evidence="2" type="ORF">ACAT0790_LOCUS6780</name>
</gene>
<dbReference type="SUPFAM" id="SSF48403">
    <property type="entry name" value="Ankyrin repeat"/>
    <property type="match status" value="1"/>
</dbReference>
<dbReference type="SMART" id="SM00248">
    <property type="entry name" value="ANK"/>
    <property type="match status" value="2"/>
</dbReference>
<evidence type="ECO:0000256" key="1">
    <source>
        <dbReference type="SAM" id="MobiDB-lite"/>
    </source>
</evidence>
<reference evidence="2" key="1">
    <citation type="submission" date="2021-01" db="EMBL/GenBank/DDBJ databases">
        <authorList>
            <person name="Corre E."/>
            <person name="Pelletier E."/>
            <person name="Niang G."/>
            <person name="Scheremetjew M."/>
            <person name="Finn R."/>
            <person name="Kale V."/>
            <person name="Holt S."/>
            <person name="Cochrane G."/>
            <person name="Meng A."/>
            <person name="Brown T."/>
            <person name="Cohen L."/>
        </authorList>
    </citation>
    <scope>NUCLEOTIDE SEQUENCE</scope>
    <source>
        <strain evidence="2">OF101</strain>
    </source>
</reference>
<accession>A0A7S1LC47</accession>
<protein>
    <submittedName>
        <fullName evidence="2">Uncharacterized protein</fullName>
    </submittedName>
</protein>